<dbReference type="Pfam" id="PF04246">
    <property type="entry name" value="RseC_MucC"/>
    <property type="match status" value="1"/>
</dbReference>
<evidence type="ECO:0000313" key="2">
    <source>
        <dbReference type="EMBL" id="KGN87802.1"/>
    </source>
</evidence>
<dbReference type="OrthoDB" id="1120636at2"/>
<keyword evidence="1" id="KW-0812">Transmembrane</keyword>
<dbReference type="AlphaFoldDB" id="A0A099WX98"/>
<gene>
    <name evidence="3" type="ORF">HR08_00530</name>
    <name evidence="2" type="ORF">HR15_05745</name>
</gene>
<evidence type="ECO:0000256" key="1">
    <source>
        <dbReference type="SAM" id="Phobius"/>
    </source>
</evidence>
<proteinExistence type="predicted"/>
<keyword evidence="5" id="KW-1185">Reference proteome</keyword>
<reference evidence="2 5" key="2">
    <citation type="submission" date="2014-08" db="EMBL/GenBank/DDBJ databases">
        <title>Porphyromonas gulae strain:COT-052_OH3439 Genome sequencing.</title>
        <authorList>
            <person name="Wallis C."/>
            <person name="Deusch O."/>
            <person name="O'Flynn C."/>
            <person name="Davis I."/>
            <person name="Jospin G."/>
            <person name="Darling A.E."/>
            <person name="Coil D.A."/>
            <person name="Alexiev A."/>
            <person name="Horsfall A."/>
            <person name="Kirkwood N."/>
            <person name="Harris S."/>
            <person name="Eisen J.A."/>
        </authorList>
    </citation>
    <scope>NUCLEOTIDE SEQUENCE [LARGE SCALE GENOMIC DNA]</scope>
    <source>
        <strain evidence="5">COT-052 OH3439</strain>
        <strain evidence="2">COT-052_OH3439</strain>
    </source>
</reference>
<feature type="transmembrane region" description="Helical" evidence="1">
    <location>
        <begin position="104"/>
        <end position="123"/>
    </location>
</feature>
<evidence type="ECO:0000313" key="5">
    <source>
        <dbReference type="Proteomes" id="UP000030146"/>
    </source>
</evidence>
<dbReference type="STRING" id="111105.HR09_06090"/>
<dbReference type="EMBL" id="JRAK01000081">
    <property type="protein sequence ID" value="KGN87802.1"/>
    <property type="molecule type" value="Genomic_DNA"/>
</dbReference>
<dbReference type="PATRIC" id="fig|111105.18.peg.489"/>
<organism evidence="3 4">
    <name type="scientific">Porphyromonas gulae</name>
    <dbReference type="NCBI Taxonomy" id="111105"/>
    <lineage>
        <taxon>Bacteria</taxon>
        <taxon>Pseudomonadati</taxon>
        <taxon>Bacteroidota</taxon>
        <taxon>Bacteroidia</taxon>
        <taxon>Bacteroidales</taxon>
        <taxon>Porphyromonadaceae</taxon>
        <taxon>Porphyromonas</taxon>
    </lineage>
</organism>
<dbReference type="eggNOG" id="COG3086">
    <property type="taxonomic scope" value="Bacteria"/>
</dbReference>
<dbReference type="EMBL" id="JRAI01000002">
    <property type="protein sequence ID" value="KGN88318.1"/>
    <property type="molecule type" value="Genomic_DNA"/>
</dbReference>
<dbReference type="GeneID" id="29256829"/>
<sequence>MGEIISHSGVVSRVEADKITVCVQQKSACAGCHAAGYCSSTDCKDRYITVMGPAPDIREGDRVLLEGHSAMGRLAVVLSFIVPLILLLLMLVLTISILRLDEGMSTLISLGALGVYYLILRLFNGKLSRRLVFTIRKNNQ</sequence>
<dbReference type="RefSeq" id="WP_018964242.1">
    <property type="nucleotide sequence ID" value="NZ_CALUCC010000214.1"/>
</dbReference>
<keyword evidence="1" id="KW-0472">Membrane</keyword>
<dbReference type="Proteomes" id="UP000030130">
    <property type="component" value="Unassembled WGS sequence"/>
</dbReference>
<keyword evidence="1" id="KW-1133">Transmembrane helix</keyword>
<feature type="transmembrane region" description="Helical" evidence="1">
    <location>
        <begin position="74"/>
        <end position="98"/>
    </location>
</feature>
<accession>A0A099WX98</accession>
<reference evidence="3 4" key="1">
    <citation type="submission" date="2014-08" db="EMBL/GenBank/DDBJ databases">
        <title>Porphyromonas gulae strain:COT-052_OH1451 Genome sequencing.</title>
        <authorList>
            <person name="Wallis C."/>
            <person name="Deusch O."/>
            <person name="O'Flynn C."/>
            <person name="Davis I."/>
            <person name="Jospin G."/>
            <person name="Darling A.E."/>
            <person name="Coil D.A."/>
            <person name="Alexiev A."/>
            <person name="Horsfall A."/>
            <person name="Kirkwood N."/>
            <person name="Harris S."/>
            <person name="Eisen J.A."/>
        </authorList>
    </citation>
    <scope>NUCLEOTIDE SEQUENCE [LARGE SCALE GENOMIC DNA]</scope>
    <source>
        <strain evidence="4">COT-052 OH1451</strain>
        <strain evidence="3">COT-052_OH1451</strain>
    </source>
</reference>
<comment type="caution">
    <text evidence="3">The sequence shown here is derived from an EMBL/GenBank/DDBJ whole genome shotgun (WGS) entry which is preliminary data.</text>
</comment>
<name>A0A099WX98_9PORP</name>
<protein>
    <submittedName>
        <fullName evidence="3">Positive regulator of sigma(E), RseC/MucC</fullName>
    </submittedName>
</protein>
<evidence type="ECO:0000313" key="3">
    <source>
        <dbReference type="EMBL" id="KGN88318.1"/>
    </source>
</evidence>
<dbReference type="Proteomes" id="UP000030146">
    <property type="component" value="Unassembled WGS sequence"/>
</dbReference>
<evidence type="ECO:0000313" key="4">
    <source>
        <dbReference type="Proteomes" id="UP000030130"/>
    </source>
</evidence>